<keyword evidence="1" id="KW-0812">Transmembrane</keyword>
<sequence length="132" mass="15061">MVKILVYLAWMGITFGLMAYMIFRRFKNTLHGRPESRYDRLKYFLTNVVAQDKVIQDHRLCPCVDHVGFIVLGFGALNLAVEGLFGVPVPFIGLKELFLLLVYTGVIVAVLRRTVLKPDRINNTVEAFVIVF</sequence>
<name>A0A1G9ZFD7_9FIRM</name>
<gene>
    <name evidence="2" type="ORF">SAMN04488502_11446</name>
</gene>
<evidence type="ECO:0000256" key="1">
    <source>
        <dbReference type="SAM" id="Phobius"/>
    </source>
</evidence>
<keyword evidence="1" id="KW-0472">Membrane</keyword>
<accession>A0A1G9ZFD7</accession>
<feature type="transmembrane region" description="Helical" evidence="1">
    <location>
        <begin position="67"/>
        <end position="85"/>
    </location>
</feature>
<dbReference type="EMBL" id="FNHB01000014">
    <property type="protein sequence ID" value="SDN20132.1"/>
    <property type="molecule type" value="Genomic_DNA"/>
</dbReference>
<keyword evidence="1" id="KW-1133">Transmembrane helix</keyword>
<organism evidence="2 3">
    <name type="scientific">Dendrosporobacter quercicolus</name>
    <dbReference type="NCBI Taxonomy" id="146817"/>
    <lineage>
        <taxon>Bacteria</taxon>
        <taxon>Bacillati</taxon>
        <taxon>Bacillota</taxon>
        <taxon>Negativicutes</taxon>
        <taxon>Selenomonadales</taxon>
        <taxon>Sporomusaceae</taxon>
        <taxon>Dendrosporobacter</taxon>
    </lineage>
</organism>
<reference evidence="2 3" key="1">
    <citation type="submission" date="2016-10" db="EMBL/GenBank/DDBJ databases">
        <authorList>
            <person name="de Groot N.N."/>
        </authorList>
    </citation>
    <scope>NUCLEOTIDE SEQUENCE [LARGE SCALE GENOMIC DNA]</scope>
    <source>
        <strain evidence="2 3">DSM 1736</strain>
    </source>
</reference>
<evidence type="ECO:0000313" key="3">
    <source>
        <dbReference type="Proteomes" id="UP000214880"/>
    </source>
</evidence>
<dbReference type="Proteomes" id="UP000214880">
    <property type="component" value="Unassembled WGS sequence"/>
</dbReference>
<evidence type="ECO:0000313" key="2">
    <source>
        <dbReference type="EMBL" id="SDN20132.1"/>
    </source>
</evidence>
<feature type="transmembrane region" description="Helical" evidence="1">
    <location>
        <begin position="6"/>
        <end position="23"/>
    </location>
</feature>
<dbReference type="AlphaFoldDB" id="A0A1G9ZFD7"/>
<dbReference type="STRING" id="146817.SAMN04488502_11446"/>
<protein>
    <submittedName>
        <fullName evidence="2">Uncharacterized protein</fullName>
    </submittedName>
</protein>
<dbReference type="RefSeq" id="WP_245698221.1">
    <property type="nucleotide sequence ID" value="NZ_FNHB01000014.1"/>
</dbReference>
<keyword evidence="3" id="KW-1185">Reference proteome</keyword>
<proteinExistence type="predicted"/>
<feature type="transmembrane region" description="Helical" evidence="1">
    <location>
        <begin position="91"/>
        <end position="111"/>
    </location>
</feature>